<keyword evidence="1" id="KW-0732">Signal</keyword>
<name>A0A835P7B6_VANPL</name>
<feature type="signal peptide" evidence="1">
    <location>
        <begin position="1"/>
        <end position="31"/>
    </location>
</feature>
<evidence type="ECO:0000313" key="2">
    <source>
        <dbReference type="EMBL" id="KAG0448325.1"/>
    </source>
</evidence>
<reference evidence="4 5" key="1">
    <citation type="journal article" date="2020" name="Nat. Food">
        <title>A phased Vanilla planifolia genome enables genetic improvement of flavour and production.</title>
        <authorList>
            <person name="Hasing T."/>
            <person name="Tang H."/>
            <person name="Brym M."/>
            <person name="Khazi F."/>
            <person name="Huang T."/>
            <person name="Chambers A.H."/>
        </authorList>
    </citation>
    <scope>NUCLEOTIDE SEQUENCE [LARGE SCALE GENOMIC DNA]</scope>
    <source>
        <tissue evidence="2">Leaf</tissue>
    </source>
</reference>
<comment type="caution">
    <text evidence="2">The sequence shown here is derived from an EMBL/GenBank/DDBJ whole genome shotgun (WGS) entry which is preliminary data.</text>
</comment>
<protein>
    <submittedName>
        <fullName evidence="2">Uncharacterized protein</fullName>
    </submittedName>
</protein>
<accession>A0A835P7B6</accession>
<feature type="chain" id="PRO_5036240267" evidence="1">
    <location>
        <begin position="32"/>
        <end position="78"/>
    </location>
</feature>
<organism evidence="2 4">
    <name type="scientific">Vanilla planifolia</name>
    <name type="common">Vanilla</name>
    <dbReference type="NCBI Taxonomy" id="51239"/>
    <lineage>
        <taxon>Eukaryota</taxon>
        <taxon>Viridiplantae</taxon>
        <taxon>Streptophyta</taxon>
        <taxon>Embryophyta</taxon>
        <taxon>Tracheophyta</taxon>
        <taxon>Spermatophyta</taxon>
        <taxon>Magnoliopsida</taxon>
        <taxon>Liliopsida</taxon>
        <taxon>Asparagales</taxon>
        <taxon>Orchidaceae</taxon>
        <taxon>Vanilloideae</taxon>
        <taxon>Vanilleae</taxon>
        <taxon>Vanilla</taxon>
    </lineage>
</organism>
<sequence length="78" mass="8244">MSTRFNSCSSRPANVLFLLLLVVSSMSSVQGRPAKADGWVSGLHILADMKNKDGVNKLKVLFNFGEVKDAGPSPGGGH</sequence>
<evidence type="ECO:0000256" key="1">
    <source>
        <dbReference type="SAM" id="SignalP"/>
    </source>
</evidence>
<evidence type="ECO:0000313" key="3">
    <source>
        <dbReference type="EMBL" id="KAG0493351.1"/>
    </source>
</evidence>
<dbReference type="EMBL" id="JADCNL010000336">
    <property type="protein sequence ID" value="KAG0448325.1"/>
    <property type="molecule type" value="Genomic_DNA"/>
</dbReference>
<dbReference type="AlphaFoldDB" id="A0A835P7B6"/>
<keyword evidence="4" id="KW-1185">Reference proteome</keyword>
<gene>
    <name evidence="3" type="ORF">HPP92_004345</name>
    <name evidence="2" type="ORF">HPP92_027902</name>
</gene>
<proteinExistence type="predicted"/>
<evidence type="ECO:0000313" key="4">
    <source>
        <dbReference type="Proteomes" id="UP000636800"/>
    </source>
</evidence>
<dbReference type="EMBL" id="JADCNM010000002">
    <property type="protein sequence ID" value="KAG0493351.1"/>
    <property type="molecule type" value="Genomic_DNA"/>
</dbReference>
<dbReference type="Proteomes" id="UP000636800">
    <property type="component" value="Unassembled WGS sequence"/>
</dbReference>
<dbReference type="Proteomes" id="UP000639772">
    <property type="component" value="Unassembled WGS sequence"/>
</dbReference>
<evidence type="ECO:0000313" key="5">
    <source>
        <dbReference type="Proteomes" id="UP000639772"/>
    </source>
</evidence>